<accession>A0A5B7EUS5</accession>
<dbReference type="AlphaFoldDB" id="A0A5B7EUS5"/>
<gene>
    <name evidence="1" type="ORF">E2C01_032212</name>
</gene>
<sequence>MISKLQVRSQMVGASHGQLERLHGLHGFLTNPIPRVPRMEMLEKMEAVIRSMQDKVHRAQGVRRLREKN</sequence>
<organism evidence="1 2">
    <name type="scientific">Portunus trituberculatus</name>
    <name type="common">Swimming crab</name>
    <name type="synonym">Neptunus trituberculatus</name>
    <dbReference type="NCBI Taxonomy" id="210409"/>
    <lineage>
        <taxon>Eukaryota</taxon>
        <taxon>Metazoa</taxon>
        <taxon>Ecdysozoa</taxon>
        <taxon>Arthropoda</taxon>
        <taxon>Crustacea</taxon>
        <taxon>Multicrustacea</taxon>
        <taxon>Malacostraca</taxon>
        <taxon>Eumalacostraca</taxon>
        <taxon>Eucarida</taxon>
        <taxon>Decapoda</taxon>
        <taxon>Pleocyemata</taxon>
        <taxon>Brachyura</taxon>
        <taxon>Eubrachyura</taxon>
        <taxon>Portunoidea</taxon>
        <taxon>Portunidae</taxon>
        <taxon>Portuninae</taxon>
        <taxon>Portunus</taxon>
    </lineage>
</organism>
<proteinExistence type="predicted"/>
<dbReference type="OrthoDB" id="6374211at2759"/>
<comment type="caution">
    <text evidence="1">The sequence shown here is derived from an EMBL/GenBank/DDBJ whole genome shotgun (WGS) entry which is preliminary data.</text>
</comment>
<name>A0A5B7EUS5_PORTR</name>
<evidence type="ECO:0000313" key="1">
    <source>
        <dbReference type="EMBL" id="MPC38700.1"/>
    </source>
</evidence>
<reference evidence="1 2" key="1">
    <citation type="submission" date="2019-05" db="EMBL/GenBank/DDBJ databases">
        <title>Another draft genome of Portunus trituberculatus and its Hox gene families provides insights of decapod evolution.</title>
        <authorList>
            <person name="Jeong J.-H."/>
            <person name="Song I."/>
            <person name="Kim S."/>
            <person name="Choi T."/>
            <person name="Kim D."/>
            <person name="Ryu S."/>
            <person name="Kim W."/>
        </authorList>
    </citation>
    <scope>NUCLEOTIDE SEQUENCE [LARGE SCALE GENOMIC DNA]</scope>
    <source>
        <tissue evidence="1">Muscle</tissue>
    </source>
</reference>
<evidence type="ECO:0000313" key="2">
    <source>
        <dbReference type="Proteomes" id="UP000324222"/>
    </source>
</evidence>
<dbReference type="Proteomes" id="UP000324222">
    <property type="component" value="Unassembled WGS sequence"/>
</dbReference>
<protein>
    <submittedName>
        <fullName evidence="1">Uncharacterized protein</fullName>
    </submittedName>
</protein>
<dbReference type="EMBL" id="VSRR010004143">
    <property type="protein sequence ID" value="MPC38700.1"/>
    <property type="molecule type" value="Genomic_DNA"/>
</dbReference>
<keyword evidence="2" id="KW-1185">Reference proteome</keyword>